<dbReference type="PANTHER" id="PTHR30472">
    <property type="entry name" value="FERRIC ENTEROBACTIN TRANSPORT SYSTEM PERMEASE PROTEIN"/>
    <property type="match status" value="1"/>
</dbReference>
<evidence type="ECO:0000256" key="1">
    <source>
        <dbReference type="ARBA" id="ARBA00004651"/>
    </source>
</evidence>
<dbReference type="EMBL" id="LR134492">
    <property type="protein sequence ID" value="VEI73517.1"/>
    <property type="molecule type" value="Genomic_DNA"/>
</dbReference>
<protein>
    <submittedName>
        <fullName evidence="9">Ferric enterobactin transport system permease protein fepD</fullName>
    </submittedName>
</protein>
<feature type="transmembrane region" description="Helical" evidence="8">
    <location>
        <begin position="85"/>
        <end position="102"/>
    </location>
</feature>
<dbReference type="PANTHER" id="PTHR30472:SF1">
    <property type="entry name" value="FE(3+) DICITRATE TRANSPORT SYSTEM PERMEASE PROTEIN FECC-RELATED"/>
    <property type="match status" value="1"/>
</dbReference>
<dbReference type="AlphaFoldDB" id="A0A448T0K3"/>
<organism evidence="9 10">
    <name type="scientific">Serratia fonticola</name>
    <dbReference type="NCBI Taxonomy" id="47917"/>
    <lineage>
        <taxon>Bacteria</taxon>
        <taxon>Pseudomonadati</taxon>
        <taxon>Pseudomonadota</taxon>
        <taxon>Gammaproteobacteria</taxon>
        <taxon>Enterobacterales</taxon>
        <taxon>Yersiniaceae</taxon>
        <taxon>Serratia</taxon>
    </lineage>
</organism>
<dbReference type="InterPro" id="IPR000522">
    <property type="entry name" value="ABC_transptr_permease_BtuC"/>
</dbReference>
<sequence length="357" mass="37533">MFRLTPNCSSPLPDRRGILFLGLSRSFWQRLFGLLCAFAVLLLVMMLSLSLGAKSIPFSNVVAALSGQCSGADCVIITEARLPRTLIGVLAGIALGLAGALMQTLTRNPLADPGILGVNSGAGFAVVLGITFFDATNVSQYLWFAFAGALFASLLVALVGAMGGSRVNPVRLTLAGVALAAVLEGMTTGIALLNPLVFDQLRFWQAGTLDIQNMAVVRSVALPILLGTLITLWLSKALNSLSMGSELAAALGTGIIRTQLLGLLAITLLCGGATAAVGPIAFVGLMMPHIARRLAGSELNWMLPWTLVLTPILLLSADLLGRFLVAGELRVSIVLSLIGAPMLIMLVRQRRMFRRGG</sequence>
<dbReference type="SUPFAM" id="SSF81345">
    <property type="entry name" value="ABC transporter involved in vitamin B12 uptake, BtuC"/>
    <property type="match status" value="1"/>
</dbReference>
<evidence type="ECO:0000256" key="6">
    <source>
        <dbReference type="ARBA" id="ARBA00022989"/>
    </source>
</evidence>
<dbReference type="Gene3D" id="1.10.3470.10">
    <property type="entry name" value="ABC transporter involved in vitamin B12 uptake, BtuC"/>
    <property type="match status" value="1"/>
</dbReference>
<comment type="subcellular location">
    <subcellularLocation>
        <location evidence="1">Cell membrane</location>
        <topology evidence="1">Multi-pass membrane protein</topology>
    </subcellularLocation>
</comment>
<keyword evidence="6 8" id="KW-1133">Transmembrane helix</keyword>
<keyword evidence="5 8" id="KW-0812">Transmembrane</keyword>
<dbReference type="GO" id="GO:0005886">
    <property type="term" value="C:plasma membrane"/>
    <property type="evidence" value="ECO:0007669"/>
    <property type="project" value="UniProtKB-SubCell"/>
</dbReference>
<feature type="transmembrane region" description="Helical" evidence="8">
    <location>
        <begin position="141"/>
        <end position="162"/>
    </location>
</feature>
<evidence type="ECO:0000313" key="10">
    <source>
        <dbReference type="Proteomes" id="UP000270487"/>
    </source>
</evidence>
<feature type="transmembrane region" description="Helical" evidence="8">
    <location>
        <begin position="215"/>
        <end position="234"/>
    </location>
</feature>
<dbReference type="GO" id="GO:0033214">
    <property type="term" value="P:siderophore-iron import into cell"/>
    <property type="evidence" value="ECO:0007669"/>
    <property type="project" value="TreeGrafter"/>
</dbReference>
<feature type="transmembrane region" description="Helical" evidence="8">
    <location>
        <begin position="329"/>
        <end position="347"/>
    </location>
</feature>
<reference evidence="9 10" key="1">
    <citation type="submission" date="2018-12" db="EMBL/GenBank/DDBJ databases">
        <authorList>
            <consortium name="Pathogen Informatics"/>
        </authorList>
    </citation>
    <scope>NUCLEOTIDE SEQUENCE [LARGE SCALE GENOMIC DNA]</scope>
    <source>
        <strain evidence="9 10">NCTC13193</strain>
    </source>
</reference>
<dbReference type="RefSeq" id="WP_141132681.1">
    <property type="nucleotide sequence ID" value="NZ_CAMISI010000015.1"/>
</dbReference>
<feature type="transmembrane region" description="Helical" evidence="8">
    <location>
        <begin position="260"/>
        <end position="287"/>
    </location>
</feature>
<dbReference type="InterPro" id="IPR037294">
    <property type="entry name" value="ABC_BtuC-like"/>
</dbReference>
<feature type="transmembrane region" description="Helical" evidence="8">
    <location>
        <begin position="27"/>
        <end position="49"/>
    </location>
</feature>
<dbReference type="Proteomes" id="UP000270487">
    <property type="component" value="Chromosome"/>
</dbReference>
<evidence type="ECO:0000256" key="5">
    <source>
        <dbReference type="ARBA" id="ARBA00022692"/>
    </source>
</evidence>
<keyword evidence="3" id="KW-0813">Transport</keyword>
<gene>
    <name evidence="9" type="primary">fepD</name>
    <name evidence="9" type="ORF">NCTC13193_04204</name>
</gene>
<evidence type="ECO:0000256" key="8">
    <source>
        <dbReference type="SAM" id="Phobius"/>
    </source>
</evidence>
<evidence type="ECO:0000256" key="7">
    <source>
        <dbReference type="ARBA" id="ARBA00023136"/>
    </source>
</evidence>
<evidence type="ECO:0000256" key="3">
    <source>
        <dbReference type="ARBA" id="ARBA00022448"/>
    </source>
</evidence>
<feature type="transmembrane region" description="Helical" evidence="8">
    <location>
        <begin position="174"/>
        <end position="194"/>
    </location>
</feature>
<comment type="similarity">
    <text evidence="2">Belongs to the binding-protein-dependent transport system permease family. FecCD subfamily.</text>
</comment>
<evidence type="ECO:0000313" key="9">
    <source>
        <dbReference type="EMBL" id="VEI73517.1"/>
    </source>
</evidence>
<dbReference type="NCBIfam" id="NF007760">
    <property type="entry name" value="PRK10441.1"/>
    <property type="match status" value="1"/>
</dbReference>
<evidence type="ECO:0000256" key="2">
    <source>
        <dbReference type="ARBA" id="ARBA00007935"/>
    </source>
</evidence>
<feature type="transmembrane region" description="Helical" evidence="8">
    <location>
        <begin position="114"/>
        <end position="134"/>
    </location>
</feature>
<dbReference type="GO" id="GO:0022857">
    <property type="term" value="F:transmembrane transporter activity"/>
    <property type="evidence" value="ECO:0007669"/>
    <property type="project" value="InterPro"/>
</dbReference>
<keyword evidence="4" id="KW-1003">Cell membrane</keyword>
<name>A0A448T0K3_SERFO</name>
<feature type="transmembrane region" description="Helical" evidence="8">
    <location>
        <begin position="299"/>
        <end position="317"/>
    </location>
</feature>
<dbReference type="Pfam" id="PF01032">
    <property type="entry name" value="FecCD"/>
    <property type="match status" value="1"/>
</dbReference>
<proteinExistence type="inferred from homology"/>
<dbReference type="CDD" id="cd06550">
    <property type="entry name" value="TM_ABC_iron-siderophores_like"/>
    <property type="match status" value="1"/>
</dbReference>
<keyword evidence="7 8" id="KW-0472">Membrane</keyword>
<evidence type="ECO:0000256" key="4">
    <source>
        <dbReference type="ARBA" id="ARBA00022475"/>
    </source>
</evidence>
<dbReference type="FunFam" id="1.10.3470.10:FF:000001">
    <property type="entry name" value="Vitamin B12 ABC transporter permease BtuC"/>
    <property type="match status" value="1"/>
</dbReference>
<accession>A0A448T0K3</accession>